<organism evidence="2 3">
    <name type="scientific">candidate division WWE3 bacterium</name>
    <dbReference type="NCBI Taxonomy" id="2053526"/>
    <lineage>
        <taxon>Bacteria</taxon>
        <taxon>Katanobacteria</taxon>
    </lineage>
</organism>
<feature type="transmembrane region" description="Helical" evidence="1">
    <location>
        <begin position="166"/>
        <end position="182"/>
    </location>
</feature>
<evidence type="ECO:0000256" key="1">
    <source>
        <dbReference type="SAM" id="Phobius"/>
    </source>
</evidence>
<feature type="transmembrane region" description="Helical" evidence="1">
    <location>
        <begin position="328"/>
        <end position="345"/>
    </location>
</feature>
<feature type="transmembrane region" description="Helical" evidence="1">
    <location>
        <begin position="303"/>
        <end position="322"/>
    </location>
</feature>
<evidence type="ECO:0000313" key="3">
    <source>
        <dbReference type="Proteomes" id="UP000751518"/>
    </source>
</evidence>
<feature type="transmembrane region" description="Helical" evidence="1">
    <location>
        <begin position="266"/>
        <end position="291"/>
    </location>
</feature>
<proteinExistence type="predicted"/>
<name>A0A955LL61_UNCKA</name>
<dbReference type="EMBL" id="JAGQKZ010000067">
    <property type="protein sequence ID" value="MCA9392513.1"/>
    <property type="molecule type" value="Genomic_DNA"/>
</dbReference>
<keyword evidence="1" id="KW-0812">Transmembrane</keyword>
<keyword evidence="2" id="KW-0328">Glycosyltransferase</keyword>
<reference evidence="2" key="2">
    <citation type="journal article" date="2021" name="Microbiome">
        <title>Successional dynamics and alternative stable states in a saline activated sludge microbial community over 9 years.</title>
        <authorList>
            <person name="Wang Y."/>
            <person name="Ye J."/>
            <person name="Ju F."/>
            <person name="Liu L."/>
            <person name="Boyd J.A."/>
            <person name="Deng Y."/>
            <person name="Parks D.H."/>
            <person name="Jiang X."/>
            <person name="Yin X."/>
            <person name="Woodcroft B.J."/>
            <person name="Tyson G.W."/>
            <person name="Hugenholtz P."/>
            <person name="Polz M.F."/>
            <person name="Zhang T."/>
        </authorList>
    </citation>
    <scope>NUCLEOTIDE SEQUENCE</scope>
    <source>
        <strain evidence="2">HKST-UBA03</strain>
    </source>
</reference>
<feature type="transmembrane region" description="Helical" evidence="1">
    <location>
        <begin position="188"/>
        <end position="217"/>
    </location>
</feature>
<feature type="transmembrane region" description="Helical" evidence="1">
    <location>
        <begin position="113"/>
        <end position="137"/>
    </location>
</feature>
<feature type="transmembrane region" description="Helical" evidence="1">
    <location>
        <begin position="224"/>
        <end position="246"/>
    </location>
</feature>
<keyword evidence="2" id="KW-0808">Transferase</keyword>
<feature type="transmembrane region" description="Helical" evidence="1">
    <location>
        <begin position="18"/>
        <end position="38"/>
    </location>
</feature>
<keyword evidence="1" id="KW-0472">Membrane</keyword>
<gene>
    <name evidence="2" type="ORF">KC614_04955</name>
</gene>
<comment type="caution">
    <text evidence="2">The sequence shown here is derived from an EMBL/GenBank/DDBJ whole genome shotgun (WGS) entry which is preliminary data.</text>
</comment>
<sequence>MLAEVKRFWSDDQNKKNILIILLCYWVLNLIVYLPFIFHWGTYGRLEFGNNDTSVFARYWDGPFYAGVAKTMYDPGSTYFDHFDLAAVEYYTNHFPLFPLFIKAAGVIMPLEVSLLFVNAVFGVAGVVLLYYFFVIFLPKKEAAVLSLIGLVIPLRILVLRNVGNSEMVFFVFVVLLMIFAVKKRYYWAIIMAVLATLTRQAGVFLFPAFLIITYIYEQRNWRLYLASTLIPLTFIAVYLCLYMWVGGYELMTRQGGFQMLVTPPPFSVMFLMGFNASGIFYLYLAYLIGIITALRDRMNEKLFKVGIISAFAISYVFFSVHQDNSRYLWPFFAFAVLLPLNKIFQERRVQLALLILLPAILLNVWSIIVSNQMPIEWFGRWLQAIR</sequence>
<reference evidence="2" key="1">
    <citation type="submission" date="2020-04" db="EMBL/GenBank/DDBJ databases">
        <authorList>
            <person name="Zhang T."/>
        </authorList>
    </citation>
    <scope>NUCLEOTIDE SEQUENCE</scope>
    <source>
        <strain evidence="2">HKST-UBA03</strain>
    </source>
</reference>
<dbReference type="EC" id="2.4.-.-" evidence="2"/>
<dbReference type="Proteomes" id="UP000751518">
    <property type="component" value="Unassembled WGS sequence"/>
</dbReference>
<feature type="transmembrane region" description="Helical" evidence="1">
    <location>
        <begin position="352"/>
        <end position="369"/>
    </location>
</feature>
<dbReference type="AlphaFoldDB" id="A0A955LL61"/>
<keyword evidence="1" id="KW-1133">Transmembrane helix</keyword>
<accession>A0A955LL61</accession>
<evidence type="ECO:0000313" key="2">
    <source>
        <dbReference type="EMBL" id="MCA9392513.1"/>
    </source>
</evidence>
<dbReference type="GO" id="GO:0016757">
    <property type="term" value="F:glycosyltransferase activity"/>
    <property type="evidence" value="ECO:0007669"/>
    <property type="project" value="UniProtKB-KW"/>
</dbReference>
<protein>
    <submittedName>
        <fullName evidence="2">Glycosyltransferase family 39 protein</fullName>
        <ecNumber evidence="2">2.4.-.-</ecNumber>
    </submittedName>
</protein>